<feature type="domain" description="Guanylate kinase-like" evidence="4">
    <location>
        <begin position="3"/>
        <end position="156"/>
    </location>
</feature>
<dbReference type="PANTHER" id="PTHR23117">
    <property type="entry name" value="GUANYLATE KINASE-RELATED"/>
    <property type="match status" value="1"/>
</dbReference>
<evidence type="ECO:0000259" key="4">
    <source>
        <dbReference type="PROSITE" id="PS50052"/>
    </source>
</evidence>
<keyword evidence="3" id="KW-0418">Kinase</keyword>
<organism evidence="5 6">
    <name type="scientific">Macrostomum lignano</name>
    <dbReference type="NCBI Taxonomy" id="282301"/>
    <lineage>
        <taxon>Eukaryota</taxon>
        <taxon>Metazoa</taxon>
        <taxon>Spiralia</taxon>
        <taxon>Lophotrochozoa</taxon>
        <taxon>Platyhelminthes</taxon>
        <taxon>Rhabditophora</taxon>
        <taxon>Macrostomorpha</taxon>
        <taxon>Macrostomida</taxon>
        <taxon>Macrostomidae</taxon>
        <taxon>Macrostomum</taxon>
    </lineage>
</organism>
<reference evidence="6 7" key="1">
    <citation type="submission" date="2016-11" db="UniProtKB">
        <authorList>
            <consortium name="WormBaseParasite"/>
        </authorList>
    </citation>
    <scope>IDENTIFICATION</scope>
</reference>
<dbReference type="WBParaSite" id="maker-uti_cns_0012089-snap-gene-0.2-mRNA-1">
    <property type="protein sequence ID" value="maker-uti_cns_0012089-snap-gene-0.2-mRNA-1"/>
    <property type="gene ID" value="maker-uti_cns_0012089-snap-gene-0.2"/>
</dbReference>
<protein>
    <submittedName>
        <fullName evidence="6 7">Guanylate kinase-like domain-containing protein</fullName>
    </submittedName>
</protein>
<dbReference type="Pfam" id="PF00625">
    <property type="entry name" value="Guanylate_kin"/>
    <property type="match status" value="1"/>
</dbReference>
<evidence type="ECO:0000313" key="5">
    <source>
        <dbReference type="Proteomes" id="UP000095280"/>
    </source>
</evidence>
<dbReference type="Proteomes" id="UP000095280">
    <property type="component" value="Unplaced"/>
</dbReference>
<evidence type="ECO:0000256" key="3">
    <source>
        <dbReference type="ARBA" id="ARBA00022777"/>
    </source>
</evidence>
<dbReference type="InterPro" id="IPR008145">
    <property type="entry name" value="GK/Ca_channel_bsu"/>
</dbReference>
<dbReference type="PANTHER" id="PTHR23117:SF13">
    <property type="entry name" value="GUANYLATE KINASE"/>
    <property type="match status" value="1"/>
</dbReference>
<evidence type="ECO:0000256" key="2">
    <source>
        <dbReference type="ARBA" id="ARBA00022679"/>
    </source>
</evidence>
<dbReference type="PROSITE" id="PS00856">
    <property type="entry name" value="GUANYLATE_KINASE_1"/>
    <property type="match status" value="1"/>
</dbReference>
<evidence type="ECO:0000313" key="6">
    <source>
        <dbReference type="WBParaSite" id="maker-uti_cns_0008447-snap-gene-0.2-mRNA-1"/>
    </source>
</evidence>
<dbReference type="InterPro" id="IPR020590">
    <property type="entry name" value="Guanylate_kinase_CS"/>
</dbReference>
<dbReference type="PROSITE" id="PS50052">
    <property type="entry name" value="GUANYLATE_KINASE_2"/>
    <property type="match status" value="1"/>
</dbReference>
<accession>A0A1I8HXU1</accession>
<keyword evidence="5" id="KW-1185">Reference proteome</keyword>
<sequence>MTLRPVVLCGPSGSGKSTLIKALMQKYDGLFAFSVSHTTRQPRPGEVDGKDYFFTDRATMESMIARGDFIESAQFSGNFYGTSKAAVSAVAEAGKICLLDVDTQGVKALKRQSELHPKYIFVMPPSIEVLAAGNFNTVIVNDDLERATAELEEFLL</sequence>
<dbReference type="InterPro" id="IPR027417">
    <property type="entry name" value="P-loop_NTPase"/>
</dbReference>
<dbReference type="CDD" id="cd00071">
    <property type="entry name" value="GMPK"/>
    <property type="match status" value="1"/>
</dbReference>
<dbReference type="InterPro" id="IPR008144">
    <property type="entry name" value="Guanylate_kin-like_dom"/>
</dbReference>
<proteinExistence type="inferred from homology"/>
<name>A0A1I8HXU1_9PLAT</name>
<keyword evidence="2" id="KW-0808">Transferase</keyword>
<dbReference type="SUPFAM" id="SSF52540">
    <property type="entry name" value="P-loop containing nucleoside triphosphate hydrolases"/>
    <property type="match status" value="1"/>
</dbReference>
<evidence type="ECO:0000256" key="1">
    <source>
        <dbReference type="ARBA" id="ARBA00005790"/>
    </source>
</evidence>
<dbReference type="SMART" id="SM00072">
    <property type="entry name" value="GuKc"/>
    <property type="match status" value="1"/>
</dbReference>
<evidence type="ECO:0000313" key="7">
    <source>
        <dbReference type="WBParaSite" id="maker-uti_cns_0012089-snap-gene-0.2-mRNA-1"/>
    </source>
</evidence>
<dbReference type="GO" id="GO:0005829">
    <property type="term" value="C:cytosol"/>
    <property type="evidence" value="ECO:0007669"/>
    <property type="project" value="TreeGrafter"/>
</dbReference>
<dbReference type="WBParaSite" id="maker-uti_cns_0008447-snap-gene-0.2-mRNA-1">
    <property type="protein sequence ID" value="maker-uti_cns_0008447-snap-gene-0.2-mRNA-1"/>
    <property type="gene ID" value="maker-uti_cns_0008447-snap-gene-0.2"/>
</dbReference>
<dbReference type="AlphaFoldDB" id="A0A1I8HXU1"/>
<dbReference type="GO" id="GO:0004385">
    <property type="term" value="F:GMP kinase activity"/>
    <property type="evidence" value="ECO:0007669"/>
    <property type="project" value="TreeGrafter"/>
</dbReference>
<comment type="similarity">
    <text evidence="1">Belongs to the guanylate kinase family.</text>
</comment>
<dbReference type="Gene3D" id="3.40.50.300">
    <property type="entry name" value="P-loop containing nucleotide triphosphate hydrolases"/>
    <property type="match status" value="1"/>
</dbReference>